<dbReference type="InterPro" id="IPR036390">
    <property type="entry name" value="WH_DNA-bd_sf"/>
</dbReference>
<comment type="caution">
    <text evidence="1">The sequence shown here is derived from an EMBL/GenBank/DDBJ whole genome shotgun (WGS) entry which is preliminary data.</text>
</comment>
<sequence>MNRNELFSLLILREKGAKAPATAMTLKEIASGDTAVKSVNTLYKIFKKLVISGYVSCGLPDGRAATYYITDAGLTKIGEFES</sequence>
<evidence type="ECO:0008006" key="3">
    <source>
        <dbReference type="Google" id="ProtNLM"/>
    </source>
</evidence>
<evidence type="ECO:0000313" key="2">
    <source>
        <dbReference type="Proteomes" id="UP001546774"/>
    </source>
</evidence>
<proteinExistence type="predicted"/>
<keyword evidence="2" id="KW-1185">Reference proteome</keyword>
<accession>A0ABV1H5V5</accession>
<name>A0ABV1H5V5_9FIRM</name>
<reference evidence="1" key="1">
    <citation type="submission" date="2024-03" db="EMBL/GenBank/DDBJ databases">
        <title>Human intestinal bacterial collection.</title>
        <authorList>
            <person name="Pauvert C."/>
            <person name="Hitch T.C.A."/>
            <person name="Clavel T."/>
        </authorList>
    </citation>
    <scope>NUCLEOTIDE SEQUENCE [LARGE SCALE GENOMIC DNA]</scope>
    <source>
        <strain evidence="1">CLA-AA-H89B</strain>
    </source>
</reference>
<evidence type="ECO:0000313" key="1">
    <source>
        <dbReference type="EMBL" id="MEQ2554860.1"/>
    </source>
</evidence>
<dbReference type="Proteomes" id="UP001546774">
    <property type="component" value="Unassembled WGS sequence"/>
</dbReference>
<dbReference type="Gene3D" id="1.10.10.10">
    <property type="entry name" value="Winged helix-like DNA-binding domain superfamily/Winged helix DNA-binding domain"/>
    <property type="match status" value="1"/>
</dbReference>
<dbReference type="EMBL" id="JBBMFS010000005">
    <property type="protein sequence ID" value="MEQ2554860.1"/>
    <property type="molecule type" value="Genomic_DNA"/>
</dbReference>
<organism evidence="1 2">
    <name type="scientific">Lachnospira intestinalis</name>
    <dbReference type="NCBI Taxonomy" id="3133158"/>
    <lineage>
        <taxon>Bacteria</taxon>
        <taxon>Bacillati</taxon>
        <taxon>Bacillota</taxon>
        <taxon>Clostridia</taxon>
        <taxon>Lachnospirales</taxon>
        <taxon>Lachnospiraceae</taxon>
        <taxon>Lachnospira</taxon>
    </lineage>
</organism>
<gene>
    <name evidence="1" type="ORF">WMO37_07485</name>
</gene>
<dbReference type="SUPFAM" id="SSF46785">
    <property type="entry name" value="Winged helix' DNA-binding domain"/>
    <property type="match status" value="1"/>
</dbReference>
<dbReference type="InterPro" id="IPR036388">
    <property type="entry name" value="WH-like_DNA-bd_sf"/>
</dbReference>
<protein>
    <recommendedName>
        <fullName evidence="3">Transcriptional regulator</fullName>
    </recommendedName>
</protein>